<reference evidence="10" key="1">
    <citation type="submission" date="2021-01" db="EMBL/GenBank/DDBJ databases">
        <authorList>
            <person name="Kaushik A."/>
        </authorList>
    </citation>
    <scope>NUCLEOTIDE SEQUENCE</scope>
    <source>
        <strain evidence="10">AG4-R118</strain>
    </source>
</reference>
<comment type="caution">
    <text evidence="10">The sequence shown here is derived from an EMBL/GenBank/DDBJ whole genome shotgun (WGS) entry which is preliminary data.</text>
</comment>
<proteinExistence type="inferred from homology"/>
<evidence type="ECO:0000256" key="4">
    <source>
        <dbReference type="ARBA" id="ARBA00022801"/>
    </source>
</evidence>
<name>A0A8H3GY80_9AGAM</name>
<dbReference type="GO" id="GO:0016791">
    <property type="term" value="F:phosphatase activity"/>
    <property type="evidence" value="ECO:0007669"/>
    <property type="project" value="TreeGrafter"/>
</dbReference>
<evidence type="ECO:0000256" key="7">
    <source>
        <dbReference type="RuleBase" id="RU367030"/>
    </source>
</evidence>
<comment type="catalytic activity">
    <reaction evidence="1 7">
        <text>beta-D-fructose 1-phosphate + H2O = D-fructose + phosphate</text>
        <dbReference type="Rhea" id="RHEA:35603"/>
        <dbReference type="ChEBI" id="CHEBI:15377"/>
        <dbReference type="ChEBI" id="CHEBI:37721"/>
        <dbReference type="ChEBI" id="CHEBI:43474"/>
        <dbReference type="ChEBI" id="CHEBI:138881"/>
    </reaction>
</comment>
<dbReference type="InterPro" id="IPR036075">
    <property type="entry name" value="ARMT-1-like_metal-bd_sf"/>
</dbReference>
<dbReference type="GO" id="GO:0006974">
    <property type="term" value="P:DNA damage response"/>
    <property type="evidence" value="ECO:0007669"/>
    <property type="project" value="TreeGrafter"/>
</dbReference>
<dbReference type="FunFam" id="1.20.930.60:FF:000002">
    <property type="entry name" value="Protein-glutamate O-methyltransferase C1393.13"/>
    <property type="match status" value="1"/>
</dbReference>
<comment type="catalytic activity">
    <reaction evidence="6 7">
        <text>beta-D-fructose 6-phosphate = dihydroxyacetone + D-glyceraldehyde 3-phosphate</text>
        <dbReference type="Rhea" id="RHEA:28002"/>
        <dbReference type="ChEBI" id="CHEBI:16016"/>
        <dbReference type="ChEBI" id="CHEBI:57634"/>
        <dbReference type="ChEBI" id="CHEBI:59776"/>
    </reaction>
</comment>
<dbReference type="Gene3D" id="1.20.930.60">
    <property type="match status" value="1"/>
</dbReference>
<comment type="function">
    <text evidence="7">Metal-dependent phosphatase that shows phosphatase activity against several substrates, including fructose-1-phosphate and fructose-6-phosphate. Its preference for fructose-1-phosphate, a strong glycating agent that causes DNA damage rather than a canonical yeast metabolite, suggests a damage-control function in hexose phosphate metabolism.</text>
</comment>
<evidence type="ECO:0000256" key="1">
    <source>
        <dbReference type="ARBA" id="ARBA00001326"/>
    </source>
</evidence>
<evidence type="ECO:0000256" key="5">
    <source>
        <dbReference type="ARBA" id="ARBA00023211"/>
    </source>
</evidence>
<organism evidence="10 11">
    <name type="scientific">Rhizoctonia solani</name>
    <dbReference type="NCBI Taxonomy" id="456999"/>
    <lineage>
        <taxon>Eukaryota</taxon>
        <taxon>Fungi</taxon>
        <taxon>Dikarya</taxon>
        <taxon>Basidiomycota</taxon>
        <taxon>Agaricomycotina</taxon>
        <taxon>Agaricomycetes</taxon>
        <taxon>Cantharellales</taxon>
        <taxon>Ceratobasidiaceae</taxon>
        <taxon>Rhizoctonia</taxon>
    </lineage>
</organism>
<evidence type="ECO:0000256" key="3">
    <source>
        <dbReference type="ARBA" id="ARBA00022723"/>
    </source>
</evidence>
<keyword evidence="3 7" id="KW-0479">Metal-binding</keyword>
<keyword evidence="4 7" id="KW-0378">Hydrolase</keyword>
<gene>
    <name evidence="10" type="ORF">RDB_LOCUS113102</name>
</gene>
<dbReference type="InterPro" id="IPR039763">
    <property type="entry name" value="ARMT1"/>
</dbReference>
<evidence type="ECO:0000313" key="11">
    <source>
        <dbReference type="Proteomes" id="UP000663888"/>
    </source>
</evidence>
<dbReference type="EMBL" id="CAJMWX010001207">
    <property type="protein sequence ID" value="CAE6474239.1"/>
    <property type="molecule type" value="Genomic_DNA"/>
</dbReference>
<protein>
    <recommendedName>
        <fullName evidence="7">Sugar phosphate phosphatase</fullName>
        <ecNumber evidence="7">3.1.3.-</ecNumber>
    </recommendedName>
</protein>
<comment type="domain">
    <text evidence="7">Subfamily III proteins have a conserved RTxK motif about 40-50 residues from the C-terminus; the threonine may be replaced by serine or cysteine.</text>
</comment>
<evidence type="ECO:0000259" key="9">
    <source>
        <dbReference type="Pfam" id="PF01937"/>
    </source>
</evidence>
<keyword evidence="5 7" id="KW-0464">Manganese</keyword>
<dbReference type="GO" id="GO:0005634">
    <property type="term" value="C:nucleus"/>
    <property type="evidence" value="ECO:0007669"/>
    <property type="project" value="TreeGrafter"/>
</dbReference>
<comment type="cofactor">
    <cofactor evidence="7">
        <name>Mn(2+)</name>
        <dbReference type="ChEBI" id="CHEBI:29035"/>
    </cofactor>
    <cofactor evidence="7">
        <name>Ni(2+)</name>
        <dbReference type="ChEBI" id="CHEBI:49786"/>
    </cofactor>
</comment>
<sequence>MSPNLAPSYPYPPWDFTVKESFAYTTVVKRWPVIITNLIDTIYRAVDAEGNNDPEKVTEGKTLISRLSKLKYDMSHDRPLEEIPEDGGPNSKVYNDRLQDLANSGNNTWMKIPWLFGECYLYRLFDSLLRATQHWSTFDPFFQQKEDTFKESGAAVHQLAQVMTDLENRRKEFQRDAEGWEDKLAIVFAEMVQMCLWGNATDLSMLPSMDPADVALLQSVGEDKAHLILRNDAGALWEHVRTIRDARLDFVLDNDFLVTFTPYANKAVFHPKPIPWFVSDVTPRDWDAIFCALKDPSFFTTLDQSMTHPESLKQMVDRWEGYVQTGVFTLGPKETYDFWAAPGGFWEIDPGRDGEVGDLNYRKLTGDIKWPNNTPWEEAIGPLAGRFPSLSLRTCKADVVVGLGPGVAERLDADPKEKGWRASGKYGLISFSK</sequence>
<dbReference type="PANTHER" id="PTHR12260:SF6">
    <property type="entry name" value="DAMAGE-CONTROL PHOSPHATASE ARMT1"/>
    <property type="match status" value="1"/>
</dbReference>
<dbReference type="GO" id="GO:0046872">
    <property type="term" value="F:metal ion binding"/>
    <property type="evidence" value="ECO:0007669"/>
    <property type="project" value="UniProtKB-UniRule"/>
</dbReference>
<dbReference type="SUPFAM" id="SSF111321">
    <property type="entry name" value="AF1104-like"/>
    <property type="match status" value="1"/>
</dbReference>
<feature type="coiled-coil region" evidence="8">
    <location>
        <begin position="156"/>
        <end position="183"/>
    </location>
</feature>
<dbReference type="InterPro" id="IPR002791">
    <property type="entry name" value="ARMT1-like_metal-bd"/>
</dbReference>
<dbReference type="AlphaFoldDB" id="A0A8H3GY80"/>
<evidence type="ECO:0000313" key="10">
    <source>
        <dbReference type="EMBL" id="CAE6474239.1"/>
    </source>
</evidence>
<dbReference type="PANTHER" id="PTHR12260">
    <property type="entry name" value="DAMAGE-CONTROL PHOSPHATASE ARMT1"/>
    <property type="match status" value="1"/>
</dbReference>
<evidence type="ECO:0000256" key="2">
    <source>
        <dbReference type="ARBA" id="ARBA00009519"/>
    </source>
</evidence>
<evidence type="ECO:0000256" key="6">
    <source>
        <dbReference type="ARBA" id="ARBA00048809"/>
    </source>
</evidence>
<evidence type="ECO:0000256" key="8">
    <source>
        <dbReference type="SAM" id="Coils"/>
    </source>
</evidence>
<keyword evidence="8" id="KW-0175">Coiled coil</keyword>
<accession>A0A8H3GY80</accession>
<dbReference type="Proteomes" id="UP000663888">
    <property type="component" value="Unassembled WGS sequence"/>
</dbReference>
<comment type="similarity">
    <text evidence="2 7">Belongs to the damage-control phosphatase family. Sugar phosphate phosphatase III subfamily.</text>
</comment>
<feature type="domain" description="Damage-control phosphatase ARMT1-like metal-binding" evidence="9">
    <location>
        <begin position="26"/>
        <end position="410"/>
    </location>
</feature>
<dbReference type="EC" id="3.1.3.-" evidence="7"/>
<dbReference type="Pfam" id="PF01937">
    <property type="entry name" value="ARMT1-like_dom"/>
    <property type="match status" value="1"/>
</dbReference>